<accession>A0A518CUR3</accession>
<dbReference type="RefSeq" id="WP_145181814.1">
    <property type="nucleotide sequence ID" value="NZ_CP036290.1"/>
</dbReference>
<dbReference type="AlphaFoldDB" id="A0A518CUR3"/>
<name>A0A518CUR3_9BACT</name>
<organism evidence="2 3">
    <name type="scientific">Rohdeia mirabilis</name>
    <dbReference type="NCBI Taxonomy" id="2528008"/>
    <lineage>
        <taxon>Bacteria</taxon>
        <taxon>Pseudomonadati</taxon>
        <taxon>Planctomycetota</taxon>
        <taxon>Planctomycetia</taxon>
        <taxon>Planctomycetia incertae sedis</taxon>
        <taxon>Rohdeia</taxon>
    </lineage>
</organism>
<evidence type="ECO:0000256" key="1">
    <source>
        <dbReference type="SAM" id="MobiDB-lite"/>
    </source>
</evidence>
<dbReference type="EMBL" id="CP036290">
    <property type="protein sequence ID" value="QDU82965.1"/>
    <property type="molecule type" value="Genomic_DNA"/>
</dbReference>
<feature type="compositionally biased region" description="Polar residues" evidence="1">
    <location>
        <begin position="1"/>
        <end position="13"/>
    </location>
</feature>
<feature type="compositionally biased region" description="Pro residues" evidence="1">
    <location>
        <begin position="18"/>
        <end position="30"/>
    </location>
</feature>
<sequence length="175" mass="18994">MSSQRPSHRPSASAQRGPQPPGPLQAPRPPQHAGSLWPRDLLAVALEVPQSVLELQAAHLRQLVGEALIVSVRSTVDAVSGVATHRFTLSIRALEGFDFELLRLTHPLSRVYPVGLRCDALGVDVGFDDSQALQSVEALEGMLHRVFSSREVRDSVCSLHAQAVVEAAREKKKSD</sequence>
<proteinExistence type="predicted"/>
<evidence type="ECO:0000313" key="3">
    <source>
        <dbReference type="Proteomes" id="UP000319342"/>
    </source>
</evidence>
<reference evidence="2 3" key="1">
    <citation type="submission" date="2019-02" db="EMBL/GenBank/DDBJ databases">
        <title>Deep-cultivation of Planctomycetes and their phenomic and genomic characterization uncovers novel biology.</title>
        <authorList>
            <person name="Wiegand S."/>
            <person name="Jogler M."/>
            <person name="Boedeker C."/>
            <person name="Pinto D."/>
            <person name="Vollmers J."/>
            <person name="Rivas-Marin E."/>
            <person name="Kohn T."/>
            <person name="Peeters S.H."/>
            <person name="Heuer A."/>
            <person name="Rast P."/>
            <person name="Oberbeckmann S."/>
            <person name="Bunk B."/>
            <person name="Jeske O."/>
            <person name="Meyerdierks A."/>
            <person name="Storesund J.E."/>
            <person name="Kallscheuer N."/>
            <person name="Luecker S."/>
            <person name="Lage O.M."/>
            <person name="Pohl T."/>
            <person name="Merkel B.J."/>
            <person name="Hornburger P."/>
            <person name="Mueller R.-W."/>
            <person name="Bruemmer F."/>
            <person name="Labrenz M."/>
            <person name="Spormann A.M."/>
            <person name="Op den Camp H."/>
            <person name="Overmann J."/>
            <person name="Amann R."/>
            <person name="Jetten M.S.M."/>
            <person name="Mascher T."/>
            <person name="Medema M.H."/>
            <person name="Devos D.P."/>
            <person name="Kaster A.-K."/>
            <person name="Ovreas L."/>
            <person name="Rohde M."/>
            <person name="Galperin M.Y."/>
            <person name="Jogler C."/>
        </authorList>
    </citation>
    <scope>NUCLEOTIDE SEQUENCE [LARGE SCALE GENOMIC DNA]</scope>
    <source>
        <strain evidence="2 3">Pla163</strain>
    </source>
</reference>
<protein>
    <submittedName>
        <fullName evidence="2">Uncharacterized protein</fullName>
    </submittedName>
</protein>
<keyword evidence="3" id="KW-1185">Reference proteome</keyword>
<dbReference type="Proteomes" id="UP000319342">
    <property type="component" value="Chromosome"/>
</dbReference>
<gene>
    <name evidence="2" type="ORF">Pla163_00600</name>
</gene>
<feature type="region of interest" description="Disordered" evidence="1">
    <location>
        <begin position="1"/>
        <end position="33"/>
    </location>
</feature>
<evidence type="ECO:0000313" key="2">
    <source>
        <dbReference type="EMBL" id="QDU82965.1"/>
    </source>
</evidence>